<organism evidence="4 5">
    <name type="scientific">Microbacterium bandirmense</name>
    <dbReference type="NCBI Taxonomy" id="3122050"/>
    <lineage>
        <taxon>Bacteria</taxon>
        <taxon>Bacillati</taxon>
        <taxon>Actinomycetota</taxon>
        <taxon>Actinomycetes</taxon>
        <taxon>Micrococcales</taxon>
        <taxon>Microbacteriaceae</taxon>
        <taxon>Microbacterium</taxon>
    </lineage>
</organism>
<gene>
    <name evidence="4" type="ORF">WDU99_08260</name>
</gene>
<feature type="transmembrane region" description="Helical" evidence="2">
    <location>
        <begin position="180"/>
        <end position="207"/>
    </location>
</feature>
<feature type="compositionally biased region" description="Polar residues" evidence="1">
    <location>
        <begin position="61"/>
        <end position="72"/>
    </location>
</feature>
<dbReference type="InterPro" id="IPR018929">
    <property type="entry name" value="DUF2510"/>
</dbReference>
<feature type="domain" description="DUF2510" evidence="3">
    <location>
        <begin position="5"/>
        <end position="35"/>
    </location>
</feature>
<feature type="compositionally biased region" description="Acidic residues" evidence="1">
    <location>
        <begin position="224"/>
        <end position="235"/>
    </location>
</feature>
<reference evidence="4 5" key="1">
    <citation type="submission" date="2024-02" db="EMBL/GenBank/DDBJ databases">
        <authorList>
            <person name="Saticioglu I.B."/>
        </authorList>
    </citation>
    <scope>NUCLEOTIDE SEQUENCE [LARGE SCALE GENOMIC DNA]</scope>
    <source>
        <strain evidence="4 5">Mu-80</strain>
    </source>
</reference>
<evidence type="ECO:0000256" key="2">
    <source>
        <dbReference type="SAM" id="Phobius"/>
    </source>
</evidence>
<feature type="region of interest" description="Disordered" evidence="1">
    <location>
        <begin position="56"/>
        <end position="78"/>
    </location>
</feature>
<sequence>MSTPAGWYDDGSGRQRWWDGQQWTENFAPEGQNAADAATSEAGIPAFDPDATVLREDIATPASQDEQPTQAYPPSDVAAPGYAPPAAPGFADVNATAAYPGAYQAPGTGDQYGAYQGGGAYQGPGEPAGPKKKVSVIGWIAFGVALLGLLICWIPFVGLFLPVIGLVLSIIALFMKGAKWPGIVGLVASVIGLIVSVLIVIGIFALAQQASEYSSYPSSTSDTVEPDETDSDEPTDASGEGRPSADEVATGFEEIIATMGMTDELTDEQITCYADYFVASDIPDETLWVIASGDETLSDVDAATEFTEKLTDGMSTCLIP</sequence>
<name>A0ABU8LCC0_9MICO</name>
<accession>A0ABU8LCC0</accession>
<keyword evidence="2" id="KW-1133">Transmembrane helix</keyword>
<dbReference type="Pfam" id="PF10708">
    <property type="entry name" value="DUF2510"/>
    <property type="match status" value="1"/>
</dbReference>
<keyword evidence="2" id="KW-0472">Membrane</keyword>
<evidence type="ECO:0000313" key="4">
    <source>
        <dbReference type="EMBL" id="MEJ1088307.1"/>
    </source>
</evidence>
<feature type="region of interest" description="Disordered" evidence="1">
    <location>
        <begin position="215"/>
        <end position="247"/>
    </location>
</feature>
<evidence type="ECO:0000313" key="5">
    <source>
        <dbReference type="Proteomes" id="UP001371224"/>
    </source>
</evidence>
<keyword evidence="2" id="KW-0812">Transmembrane</keyword>
<feature type="region of interest" description="Disordered" evidence="1">
    <location>
        <begin position="31"/>
        <end position="50"/>
    </location>
</feature>
<keyword evidence="5" id="KW-1185">Reference proteome</keyword>
<proteinExistence type="predicted"/>
<dbReference type="Proteomes" id="UP001371224">
    <property type="component" value="Unassembled WGS sequence"/>
</dbReference>
<feature type="transmembrane region" description="Helical" evidence="2">
    <location>
        <begin position="141"/>
        <end position="174"/>
    </location>
</feature>
<dbReference type="EMBL" id="JBBDGM010000006">
    <property type="protein sequence ID" value="MEJ1088307.1"/>
    <property type="molecule type" value="Genomic_DNA"/>
</dbReference>
<protein>
    <submittedName>
        <fullName evidence="4">DUF2510 domain-containing protein</fullName>
    </submittedName>
</protein>
<evidence type="ECO:0000259" key="3">
    <source>
        <dbReference type="Pfam" id="PF10708"/>
    </source>
</evidence>
<comment type="caution">
    <text evidence="4">The sequence shown here is derived from an EMBL/GenBank/DDBJ whole genome shotgun (WGS) entry which is preliminary data.</text>
</comment>
<evidence type="ECO:0000256" key="1">
    <source>
        <dbReference type="SAM" id="MobiDB-lite"/>
    </source>
</evidence>
<dbReference type="RefSeq" id="WP_337331976.1">
    <property type="nucleotide sequence ID" value="NZ_JBBDGM010000006.1"/>
</dbReference>